<evidence type="ECO:0000313" key="4">
    <source>
        <dbReference type="Proteomes" id="UP000053958"/>
    </source>
</evidence>
<feature type="coiled-coil region" evidence="1">
    <location>
        <begin position="266"/>
        <end position="300"/>
    </location>
</feature>
<proteinExistence type="predicted"/>
<sequence>MSELLEYILSHEDAFRKNRLPSLYSDFAIQKNTNPDGYAVNVAAWEKALVDAARNGRIASSTGFGRGSTGGRKKRDHLVLSADDNLLRDLKIPEWGKPVALGSVFDEAIQKRSMVPVQLYKSSSYSLNSSRWRVIDPGALNPWNMMNWGLRQLKGLLVGPDNAATSPKFQVQKLVLVDNLKEAANRIVKQALSGTSSRLDLIYSKEKFFNDFGTVLDAETELSDADFDVLLLYLSRDINAIAYDGKTIKFRSADDTSPITQQDTTIASMKTLIANLSKQVANLERKISELNAAAIAALNNKNKVSALSALRSKKLAEKNLKHRLDTLAQLEEVYSKIEQAADQVEIVRVMEASTGVLRGLHAQVGGIEKVEDVVEELREEMSKVDEMGNILNEAGPVIDETEIDDELEALENQQRREKEVKEAEATRKKLAELDSVEQAAKEAAARRLPPETNNMNPPEAEESALLAESIGKLSNMSLEDTAEASSRKDKEQLLQAE</sequence>
<dbReference type="STRING" id="1408163.A0A0F4YN29"/>
<dbReference type="AlphaFoldDB" id="A0A0F4YN29"/>
<evidence type="ECO:0000313" key="3">
    <source>
        <dbReference type="EMBL" id="KKA19251.1"/>
    </source>
</evidence>
<keyword evidence="1" id="KW-0175">Coiled coil</keyword>
<dbReference type="GO" id="GO:0005771">
    <property type="term" value="C:multivesicular body"/>
    <property type="evidence" value="ECO:0007669"/>
    <property type="project" value="TreeGrafter"/>
</dbReference>
<dbReference type="InterPro" id="IPR005024">
    <property type="entry name" value="Snf7_fam"/>
</dbReference>
<evidence type="ECO:0000256" key="2">
    <source>
        <dbReference type="SAM" id="MobiDB-lite"/>
    </source>
</evidence>
<organism evidence="3 4">
    <name type="scientific">Rasamsonia emersonii (strain ATCC 16479 / CBS 393.64 / IMI 116815)</name>
    <dbReference type="NCBI Taxonomy" id="1408163"/>
    <lineage>
        <taxon>Eukaryota</taxon>
        <taxon>Fungi</taxon>
        <taxon>Dikarya</taxon>
        <taxon>Ascomycota</taxon>
        <taxon>Pezizomycotina</taxon>
        <taxon>Eurotiomycetes</taxon>
        <taxon>Eurotiomycetidae</taxon>
        <taxon>Eurotiales</taxon>
        <taxon>Trichocomaceae</taxon>
        <taxon>Rasamsonia</taxon>
    </lineage>
</organism>
<dbReference type="GO" id="GO:0032511">
    <property type="term" value="P:late endosome to vacuole transport via multivesicular body sorting pathway"/>
    <property type="evidence" value="ECO:0007669"/>
    <property type="project" value="TreeGrafter"/>
</dbReference>
<dbReference type="GeneID" id="25319075"/>
<keyword evidence="4" id="KW-1185">Reference proteome</keyword>
<dbReference type="EMBL" id="LASV01000365">
    <property type="protein sequence ID" value="KKA19251.1"/>
    <property type="molecule type" value="Genomic_DNA"/>
</dbReference>
<dbReference type="PANTHER" id="PTHR22761:SF18">
    <property type="entry name" value="SORTING PROTEIN SNF7 FAMILY PROTEIN, PUTATIVE (AFU_ORTHOLOGUE AFUA_2G16692)-RELATED"/>
    <property type="match status" value="1"/>
</dbReference>
<dbReference type="PANTHER" id="PTHR22761">
    <property type="entry name" value="CHARGED MULTIVESICULAR BODY PROTEIN"/>
    <property type="match status" value="1"/>
</dbReference>
<accession>A0A0F4YN29</accession>
<dbReference type="Pfam" id="PF03357">
    <property type="entry name" value="Snf7"/>
    <property type="match status" value="1"/>
</dbReference>
<reference evidence="3 4" key="1">
    <citation type="submission" date="2015-04" db="EMBL/GenBank/DDBJ databases">
        <authorList>
            <person name="Heijne W.H."/>
            <person name="Fedorova N.D."/>
            <person name="Nierman W.C."/>
            <person name="Vollebregt A.W."/>
            <person name="Zhao Z."/>
            <person name="Wu L."/>
            <person name="Kumar M."/>
            <person name="Stam H."/>
            <person name="van den Berg M.A."/>
            <person name="Pel H.J."/>
        </authorList>
    </citation>
    <scope>NUCLEOTIDE SEQUENCE [LARGE SCALE GENOMIC DNA]</scope>
    <source>
        <strain evidence="3 4">CBS 393.64</strain>
    </source>
</reference>
<dbReference type="Proteomes" id="UP000053958">
    <property type="component" value="Unassembled WGS sequence"/>
</dbReference>
<protein>
    <submittedName>
        <fullName evidence="3">Vacuolar sorting protein SNF7 family protein</fullName>
    </submittedName>
</protein>
<gene>
    <name evidence="3" type="ORF">T310_6790</name>
</gene>
<dbReference type="GO" id="GO:0000815">
    <property type="term" value="C:ESCRT III complex"/>
    <property type="evidence" value="ECO:0007669"/>
    <property type="project" value="TreeGrafter"/>
</dbReference>
<dbReference type="GO" id="GO:0009898">
    <property type="term" value="C:cytoplasmic side of plasma membrane"/>
    <property type="evidence" value="ECO:0007669"/>
    <property type="project" value="TreeGrafter"/>
</dbReference>
<dbReference type="OrthoDB" id="10250120at2759"/>
<evidence type="ECO:0000256" key="1">
    <source>
        <dbReference type="SAM" id="Coils"/>
    </source>
</evidence>
<comment type="caution">
    <text evidence="3">The sequence shown here is derived from an EMBL/GenBank/DDBJ whole genome shotgun (WGS) entry which is preliminary data.</text>
</comment>
<feature type="compositionally biased region" description="Basic and acidic residues" evidence="2">
    <location>
        <begin position="485"/>
        <end position="497"/>
    </location>
</feature>
<dbReference type="RefSeq" id="XP_013325863.1">
    <property type="nucleotide sequence ID" value="XM_013470409.1"/>
</dbReference>
<name>A0A0F4YN29_RASE3</name>
<dbReference type="GO" id="GO:0006900">
    <property type="term" value="P:vesicle budding from membrane"/>
    <property type="evidence" value="ECO:0007669"/>
    <property type="project" value="TreeGrafter"/>
</dbReference>
<dbReference type="Gene3D" id="6.10.140.1230">
    <property type="match status" value="1"/>
</dbReference>
<feature type="region of interest" description="Disordered" evidence="2">
    <location>
        <begin position="432"/>
        <end position="497"/>
    </location>
</feature>
<feature type="compositionally biased region" description="Basic and acidic residues" evidence="2">
    <location>
        <begin position="439"/>
        <end position="449"/>
    </location>
</feature>